<accession>A0ACC1SWE3</accession>
<protein>
    <submittedName>
        <fullName evidence="1">Uncharacterized protein</fullName>
    </submittedName>
</protein>
<dbReference type="Proteomes" id="UP001148629">
    <property type="component" value="Unassembled WGS sequence"/>
</dbReference>
<organism evidence="1 2">
    <name type="scientific">Fusarium decemcellulare</name>
    <dbReference type="NCBI Taxonomy" id="57161"/>
    <lineage>
        <taxon>Eukaryota</taxon>
        <taxon>Fungi</taxon>
        <taxon>Dikarya</taxon>
        <taxon>Ascomycota</taxon>
        <taxon>Pezizomycotina</taxon>
        <taxon>Sordariomycetes</taxon>
        <taxon>Hypocreomycetidae</taxon>
        <taxon>Hypocreales</taxon>
        <taxon>Nectriaceae</taxon>
        <taxon>Fusarium</taxon>
        <taxon>Fusarium decemcellulare species complex</taxon>
    </lineage>
</organism>
<sequence length="781" mass="83277">MSPEPPVSSVLDTIGNTPVVQLKHVVPENSADVFVKLEYMSPTGSYKDRMAKSMIEQAERRGDLKPNLTVVEATGGSTGSSLAFICAAKGYKFLALSSDAYANEKLRTMSAFGAKVDITHSPSGKATADLMASMKKRAADIGSGDEYFYTDQFNNRDALVGYADIGRELLKQFPDGFDAFRGAFGTAGMVMGVSSVIKPKLPNVRVVLLEPESTALLAKEQSGSHGVDGIAPGFIAAHVDQQLYDEARTVDEEEARDMCRRLAKEEGLLVGTSSGLNVAAAIRLAKELGSGKKVVTIACDTGLNLEVPESGAKWEYIRPYRAKQIGAMSSPNPDLGGDATNLQHSKWRYISIILAAFMINFTACGILFGFGVYQEHYETMVPQQETPFTGALSAQVDLIGTLSASLMTITAPFVMAWAKYFKPQAVVWAGGILFGVASVLASFGKVLWHFQIVQGLLMGIATGLSFVPSMTVAPTWFDKHRGLAMGIISAGTGIGGLVWAPAISACVESMGFRNTLRLTGCLAATAICISGSVLDWEPSMAKHLSVQNEALSPTTALFKIPLPDWQTIKQGRFVAQAASTVFQSAAYYTPTFFTVMYAKTLGYDERDGANLTAVSNACNAIGKIAVGFIADRVGRLNSFFITTLLSAIVTLGLWVPNTLVGTENESMGRNLFISFTVLYGLFASAFISLFPAALIELFGVKELSRLAGVMYMLQGLATLVGTPVAGVLVPGHGVSRDAGSYTPMAALVGALMGAAAVAVAGVRLEAMRAPGENAWKWKWKL</sequence>
<keyword evidence="2" id="KW-1185">Reference proteome</keyword>
<evidence type="ECO:0000313" key="2">
    <source>
        <dbReference type="Proteomes" id="UP001148629"/>
    </source>
</evidence>
<dbReference type="EMBL" id="JANRMS010000068">
    <property type="protein sequence ID" value="KAJ3547760.1"/>
    <property type="molecule type" value="Genomic_DNA"/>
</dbReference>
<comment type="caution">
    <text evidence="1">The sequence shown here is derived from an EMBL/GenBank/DDBJ whole genome shotgun (WGS) entry which is preliminary data.</text>
</comment>
<name>A0ACC1SWE3_9HYPO</name>
<evidence type="ECO:0000313" key="1">
    <source>
        <dbReference type="EMBL" id="KAJ3547760.1"/>
    </source>
</evidence>
<proteinExistence type="predicted"/>
<reference evidence="1" key="1">
    <citation type="submission" date="2022-08" db="EMBL/GenBank/DDBJ databases">
        <title>Genome Sequence of Fusarium decemcellulare.</title>
        <authorList>
            <person name="Buettner E."/>
        </authorList>
    </citation>
    <scope>NUCLEOTIDE SEQUENCE</scope>
    <source>
        <strain evidence="1">Babe19</strain>
    </source>
</reference>
<gene>
    <name evidence="1" type="ORF">NM208_g1337</name>
</gene>